<dbReference type="InterPro" id="IPR029787">
    <property type="entry name" value="Nucleotide_cyclase"/>
</dbReference>
<evidence type="ECO:0000313" key="2">
    <source>
        <dbReference type="EMBL" id="SPJ26882.1"/>
    </source>
</evidence>
<dbReference type="Proteomes" id="UP000244898">
    <property type="component" value="Unassembled WGS sequence"/>
</dbReference>
<dbReference type="GO" id="GO:0004016">
    <property type="term" value="F:adenylate cyclase activity"/>
    <property type="evidence" value="ECO:0007669"/>
    <property type="project" value="UniProtKB-ARBA"/>
</dbReference>
<dbReference type="Gene3D" id="3.30.70.1230">
    <property type="entry name" value="Nucleotide cyclase"/>
    <property type="match status" value="1"/>
</dbReference>
<dbReference type="InterPro" id="IPR001054">
    <property type="entry name" value="A/G_cyclase"/>
</dbReference>
<proteinExistence type="predicted"/>
<feature type="domain" description="Guanylate cyclase" evidence="1">
    <location>
        <begin position="7"/>
        <end position="115"/>
    </location>
</feature>
<keyword evidence="3" id="KW-1185">Reference proteome</keyword>
<dbReference type="InterPro" id="IPR011990">
    <property type="entry name" value="TPR-like_helical_dom_sf"/>
</dbReference>
<dbReference type="PROSITE" id="PS50125">
    <property type="entry name" value="GUANYLATE_CYCLASE_2"/>
    <property type="match status" value="1"/>
</dbReference>
<dbReference type="PANTHER" id="PTHR43081">
    <property type="entry name" value="ADENYLATE CYCLASE, TERMINAL-DIFFERENTIATION SPECIFIC-RELATED"/>
    <property type="match status" value="1"/>
</dbReference>
<reference evidence="3" key="1">
    <citation type="submission" date="2018-03" db="EMBL/GenBank/DDBJ databases">
        <authorList>
            <person name="Rodrigo-Torres L."/>
            <person name="Arahal R. D."/>
            <person name="Lucena T."/>
        </authorList>
    </citation>
    <scope>NUCLEOTIDE SEQUENCE [LARGE SCALE GENOMIC DNA]</scope>
    <source>
        <strain evidence="3">CECT 7615</strain>
    </source>
</reference>
<dbReference type="SUPFAM" id="SSF48452">
    <property type="entry name" value="TPR-like"/>
    <property type="match status" value="1"/>
</dbReference>
<dbReference type="SUPFAM" id="SSF55073">
    <property type="entry name" value="Nucleotide cyclase"/>
    <property type="match status" value="1"/>
</dbReference>
<name>A0A2R8C391_9RHOB</name>
<protein>
    <recommendedName>
        <fullName evidence="1">Guanylate cyclase domain-containing protein</fullName>
    </recommendedName>
</protein>
<evidence type="ECO:0000259" key="1">
    <source>
        <dbReference type="PROSITE" id="PS50125"/>
    </source>
</evidence>
<dbReference type="AlphaFoldDB" id="A0A2R8C391"/>
<accession>A0A2R8C391</accession>
<dbReference type="PANTHER" id="PTHR43081:SF19">
    <property type="entry name" value="PH-SENSITIVE ADENYLATE CYCLASE RV1264"/>
    <property type="match status" value="1"/>
</dbReference>
<dbReference type="Pfam" id="PF00211">
    <property type="entry name" value="Guanylate_cyc"/>
    <property type="match status" value="1"/>
</dbReference>
<dbReference type="GO" id="GO:0006171">
    <property type="term" value="P:cAMP biosynthetic process"/>
    <property type="evidence" value="ECO:0007669"/>
    <property type="project" value="TreeGrafter"/>
</dbReference>
<dbReference type="CDD" id="cd07302">
    <property type="entry name" value="CHD"/>
    <property type="match status" value="1"/>
</dbReference>
<dbReference type="GO" id="GO:0035556">
    <property type="term" value="P:intracellular signal transduction"/>
    <property type="evidence" value="ECO:0007669"/>
    <property type="project" value="InterPro"/>
</dbReference>
<dbReference type="Gene3D" id="1.25.40.10">
    <property type="entry name" value="Tetratricopeptide repeat domain"/>
    <property type="match status" value="1"/>
</dbReference>
<dbReference type="InterPro" id="IPR050697">
    <property type="entry name" value="Adenylyl/Guanylyl_Cyclase_3/4"/>
</dbReference>
<evidence type="ECO:0000313" key="3">
    <source>
        <dbReference type="Proteomes" id="UP000244898"/>
    </source>
</evidence>
<gene>
    <name evidence="2" type="ORF">TRM7615_00351</name>
</gene>
<organism evidence="2 3">
    <name type="scientific">Falsiruegeria mediterranea M17</name>
    <dbReference type="NCBI Taxonomy" id="1200281"/>
    <lineage>
        <taxon>Bacteria</taxon>
        <taxon>Pseudomonadati</taxon>
        <taxon>Pseudomonadota</taxon>
        <taxon>Alphaproteobacteria</taxon>
        <taxon>Rhodobacterales</taxon>
        <taxon>Roseobacteraceae</taxon>
        <taxon>Falsiruegeria</taxon>
    </lineage>
</organism>
<sequence>MTRHLAAILAADVVGYSAMMGADQEGTLAALRSLRSEVFSPTVAGHRGKVVKSMGDGWLVEFGSSADAVTCAMQVQDRVAGQEKIRLRIGIHIGDIVHEDEDVFGDGVNVAARLEALADPGTVAISDAVFSSLDGTLQPSFDDLGTRELKNISRPIQVWGRGKSASGSADRVSGNALSSQTGFPQLAVLPVSSSDVREEISELASALTADFANFLGGARWLKSRVQEVPSPSANVLETVLRARGDRLRLEARVLAPDGAQLWTGKYDGSLADSFDWQDEVGSAIASETLTALLDHERARLAGKTLDEMSAKECYVSGLMSVELVDWDAMSNALECLAAAIEKDPSFTEAYSDAIVYYFAASSIGYADLVEFYGERFGQWMAAAGAHIQASPMIELALGIGMFRSAGDVTALRRAIRSALRRAPFTIEVVLFSGWGHAWMGEPEPAIDCFRQNDRAIRFSPFVAAAAAGLSFALLQAGKDEEAILEAKRGLELTTEFSTLHRVIASASAHLGRMEEAYDALRENERINPGDTIQMGWKRNAFADTPGTRRYYEGLRLAGMPEGDE</sequence>
<dbReference type="EMBL" id="ONZG01000001">
    <property type="protein sequence ID" value="SPJ26882.1"/>
    <property type="molecule type" value="Genomic_DNA"/>
</dbReference>